<name>A0A0V1BL17_TRISP</name>
<dbReference type="EMBL" id="JYDH01000033">
    <property type="protein sequence ID" value="KRY37522.1"/>
    <property type="molecule type" value="Genomic_DNA"/>
</dbReference>
<sequence length="232" mass="26089">MINQCPEWCLVCFAHALIGLPVPSLFVTDGAVRQIFCCSSSLATRIIMSRTLPDDKINLRLILVCGKTCDFLFDSSFSASDVAQYVFDHWPDDWEEERVQSASLLKLIYHGRFLHGNVTLRGHQQRTTCGMQTESKQKQLCFSYHLARCSSCKQKDLNHPTVTNHHCHHLGRNKQSNQAAAADVLCSRALSLPIGKTTVMHLVARKTLPEPNSQDNLKKSKSRLCCHCCSVM</sequence>
<dbReference type="Proteomes" id="UP000054776">
    <property type="component" value="Unassembled WGS sequence"/>
</dbReference>
<feature type="chain" id="PRO_5006875236" evidence="1">
    <location>
        <begin position="20"/>
        <end position="232"/>
    </location>
</feature>
<evidence type="ECO:0000313" key="3">
    <source>
        <dbReference type="EMBL" id="KRY37522.1"/>
    </source>
</evidence>
<evidence type="ECO:0000259" key="2">
    <source>
        <dbReference type="Pfam" id="PF13881"/>
    </source>
</evidence>
<dbReference type="PANTHER" id="PTHR13169:SF0">
    <property type="entry name" value="UBIQUITIN-LIKE PROTEIN 3"/>
    <property type="match status" value="1"/>
</dbReference>
<feature type="domain" description="UBL3-like ubiquitin" evidence="2">
    <location>
        <begin position="191"/>
        <end position="229"/>
    </location>
</feature>
<accession>A0A0V1BL17</accession>
<dbReference type="InterPro" id="IPR029071">
    <property type="entry name" value="Ubiquitin-like_domsf"/>
</dbReference>
<gene>
    <name evidence="3" type="primary">UBL3</name>
    <name evidence="3" type="ORF">T01_645</name>
</gene>
<feature type="domain" description="UBL3-like ubiquitin" evidence="2">
    <location>
        <begin position="55"/>
        <end position="124"/>
    </location>
</feature>
<evidence type="ECO:0000313" key="4">
    <source>
        <dbReference type="Proteomes" id="UP000054776"/>
    </source>
</evidence>
<dbReference type="InterPro" id="IPR039540">
    <property type="entry name" value="UBL3-like_ubiquitin_dom"/>
</dbReference>
<keyword evidence="1" id="KW-0732">Signal</keyword>
<dbReference type="eggNOG" id="ENOG502RYGN">
    <property type="taxonomic scope" value="Eukaryota"/>
</dbReference>
<dbReference type="SUPFAM" id="SSF54236">
    <property type="entry name" value="Ubiquitin-like"/>
    <property type="match status" value="1"/>
</dbReference>
<evidence type="ECO:0000256" key="1">
    <source>
        <dbReference type="SAM" id="SignalP"/>
    </source>
</evidence>
<dbReference type="FunCoup" id="A0A0V1BL17">
    <property type="interactions" value="787"/>
</dbReference>
<dbReference type="InterPro" id="IPR040015">
    <property type="entry name" value="UBL3-like"/>
</dbReference>
<reference evidence="3 4" key="1">
    <citation type="submission" date="2015-01" db="EMBL/GenBank/DDBJ databases">
        <title>Evolution of Trichinella species and genotypes.</title>
        <authorList>
            <person name="Korhonen P.K."/>
            <person name="Edoardo P."/>
            <person name="Giuseppe L.R."/>
            <person name="Gasser R.B."/>
        </authorList>
    </citation>
    <scope>NUCLEOTIDE SEQUENCE [LARGE SCALE GENOMIC DNA]</scope>
    <source>
        <strain evidence="3">ISS3</strain>
    </source>
</reference>
<dbReference type="Gene3D" id="3.10.20.90">
    <property type="entry name" value="Phosphatidylinositol 3-kinase Catalytic Subunit, Chain A, domain 1"/>
    <property type="match status" value="1"/>
</dbReference>
<proteinExistence type="predicted"/>
<protein>
    <submittedName>
        <fullName evidence="3">Ubiquitin-like protein 3</fullName>
    </submittedName>
</protein>
<dbReference type="OrthoDB" id="1043111at2759"/>
<dbReference type="InParanoid" id="A0A0V1BL17"/>
<comment type="caution">
    <text evidence="3">The sequence shown here is derived from an EMBL/GenBank/DDBJ whole genome shotgun (WGS) entry which is preliminary data.</text>
</comment>
<organism evidence="3 4">
    <name type="scientific">Trichinella spiralis</name>
    <name type="common">Trichina worm</name>
    <dbReference type="NCBI Taxonomy" id="6334"/>
    <lineage>
        <taxon>Eukaryota</taxon>
        <taxon>Metazoa</taxon>
        <taxon>Ecdysozoa</taxon>
        <taxon>Nematoda</taxon>
        <taxon>Enoplea</taxon>
        <taxon>Dorylaimia</taxon>
        <taxon>Trichinellida</taxon>
        <taxon>Trichinellidae</taxon>
        <taxon>Trichinella</taxon>
    </lineage>
</organism>
<feature type="signal peptide" evidence="1">
    <location>
        <begin position="1"/>
        <end position="19"/>
    </location>
</feature>
<dbReference type="AlphaFoldDB" id="A0A0V1BL17"/>
<dbReference type="Pfam" id="PF13881">
    <property type="entry name" value="Rad60-SLD_2"/>
    <property type="match status" value="2"/>
</dbReference>
<dbReference type="PANTHER" id="PTHR13169">
    <property type="entry name" value="UBIQUITIN-LIKE PROTEIN 3 HCG-1 PROTEIN"/>
    <property type="match status" value="1"/>
</dbReference>
<keyword evidence="4" id="KW-1185">Reference proteome</keyword>